<dbReference type="GO" id="GO:0004016">
    <property type="term" value="F:adenylate cyclase activity"/>
    <property type="evidence" value="ECO:0007669"/>
    <property type="project" value="TreeGrafter"/>
</dbReference>
<dbReference type="InterPro" id="IPR001054">
    <property type="entry name" value="A/G_cyclase"/>
</dbReference>
<dbReference type="GO" id="GO:0009190">
    <property type="term" value="P:cyclic nucleotide biosynthetic process"/>
    <property type="evidence" value="ECO:0007669"/>
    <property type="project" value="InterPro"/>
</dbReference>
<gene>
    <name evidence="4" type="ORF">CP500_022190</name>
</gene>
<dbReference type="Pfam" id="PF00211">
    <property type="entry name" value="Guanylate_cyc"/>
    <property type="match status" value="2"/>
</dbReference>
<dbReference type="PANTHER" id="PTHR16305:SF35">
    <property type="entry name" value="TRANSCRIPTIONAL ACTIVATOR DOMAIN"/>
    <property type="match status" value="1"/>
</dbReference>
<comment type="caution">
    <text evidence="4">The sequence shown here is derived from an EMBL/GenBank/DDBJ whole genome shotgun (WGS) entry which is preliminary data.</text>
</comment>
<keyword evidence="1" id="KW-0547">Nucleotide-binding</keyword>
<dbReference type="Proteomes" id="UP000226442">
    <property type="component" value="Unassembled WGS sequence"/>
</dbReference>
<dbReference type="OrthoDB" id="526903at2"/>
<evidence type="ECO:0000313" key="4">
    <source>
        <dbReference type="EMBL" id="PHX53310.1"/>
    </source>
</evidence>
<feature type="domain" description="Guanylate cyclase" evidence="3">
    <location>
        <begin position="81"/>
        <end position="218"/>
    </location>
</feature>
<evidence type="ECO:0000313" key="5">
    <source>
        <dbReference type="Proteomes" id="UP000226442"/>
    </source>
</evidence>
<dbReference type="PROSITE" id="PS50125">
    <property type="entry name" value="GUANYLATE_CYCLASE_2"/>
    <property type="match status" value="2"/>
</dbReference>
<dbReference type="GO" id="GO:0005524">
    <property type="term" value="F:ATP binding"/>
    <property type="evidence" value="ECO:0007669"/>
    <property type="project" value="UniProtKB-KW"/>
</dbReference>
<dbReference type="AlphaFoldDB" id="A0A2G4EV50"/>
<organism evidence="4 5">
    <name type="scientific">Tychonema bourrellyi FEM_GT703</name>
    <dbReference type="NCBI Taxonomy" id="2040638"/>
    <lineage>
        <taxon>Bacteria</taxon>
        <taxon>Bacillati</taxon>
        <taxon>Cyanobacteriota</taxon>
        <taxon>Cyanophyceae</taxon>
        <taxon>Oscillatoriophycideae</taxon>
        <taxon>Oscillatoriales</taxon>
        <taxon>Microcoleaceae</taxon>
        <taxon>Tychonema</taxon>
    </lineage>
</organism>
<proteinExistence type="predicted"/>
<keyword evidence="5" id="KW-1185">Reference proteome</keyword>
<sequence>MVEINRLTYNTPLAELELRLRSLLPASLYAAAWVDSSPATLMSVFDHLRTLRYILHDYVPKQVSESPPNPGEVSYQWQKGTLLFTDLAGFTSLLEANAALGGKGAQTLLGVINDYFASMIEIVSKSGGDLLEFTGDAMLVQFLTDIHQEDTARAVRAGLRMQRAMAKFACIETARGVLSLKMRVGIHSGRYISADIGTPLRMAHVLLGHSVQQAKQAEGSGTVGRVCLTTNSSLCLGEQFRFEPVAPGYVLVVDDLTDDRLGEYDITLTRRRMRSSVLLDRSISGLVSEIQEAVKRVEPLTSYIPKPILKLLVENANKRKIPPDFPEPTVMFVNLIGLPDSMDKASPQEEVALIVACSRVFSSIDAVVSAKGGVLQKVTAHLNGSDMLIYLGVPDSHTDDPCRAATAALAIRDIIAALPPAIIDAQAVNVTCQIGLSQGPVFAAEVGEPRGRREFNVLGDTVNTAARLMSKAGENEILITQRVFEAIDLEFNCEALGAVSLKGKSALTPIFALYGSKVEKGKGGI</sequence>
<reference evidence="4" key="1">
    <citation type="submission" date="2017-10" db="EMBL/GenBank/DDBJ databases">
        <title>Draft genome sequence of the planktic cyanobacteria Tychonema bourrellyi isolated from alpine lentic freshwater.</title>
        <authorList>
            <person name="Tett A."/>
            <person name="Armanini F."/>
            <person name="Asnicar F."/>
            <person name="Boscaini A."/>
            <person name="Pasolli E."/>
            <person name="Zolfo M."/>
            <person name="Donati C."/>
            <person name="Salmaso N."/>
            <person name="Segata N."/>
        </authorList>
    </citation>
    <scope>NUCLEOTIDE SEQUENCE</scope>
    <source>
        <strain evidence="4">FEM_GT703</strain>
    </source>
</reference>
<evidence type="ECO:0000256" key="1">
    <source>
        <dbReference type="ARBA" id="ARBA00022741"/>
    </source>
</evidence>
<evidence type="ECO:0000256" key="2">
    <source>
        <dbReference type="ARBA" id="ARBA00022840"/>
    </source>
</evidence>
<dbReference type="PANTHER" id="PTHR16305">
    <property type="entry name" value="TESTICULAR SOLUBLE ADENYLYL CYCLASE"/>
    <property type="match status" value="1"/>
</dbReference>
<accession>A0A2G4EV50</accession>
<protein>
    <submittedName>
        <fullName evidence="4">Adenylate/guanylate cyclase domain-containing protein</fullName>
    </submittedName>
</protein>
<evidence type="ECO:0000259" key="3">
    <source>
        <dbReference type="PROSITE" id="PS50125"/>
    </source>
</evidence>
<dbReference type="CDD" id="cd07302">
    <property type="entry name" value="CHD"/>
    <property type="match status" value="2"/>
</dbReference>
<dbReference type="GO" id="GO:0005737">
    <property type="term" value="C:cytoplasm"/>
    <property type="evidence" value="ECO:0007669"/>
    <property type="project" value="TreeGrafter"/>
</dbReference>
<feature type="domain" description="Guanylate cyclase" evidence="3">
    <location>
        <begin position="329"/>
        <end position="469"/>
    </location>
</feature>
<dbReference type="EMBL" id="NXIB02000218">
    <property type="protein sequence ID" value="PHX53310.1"/>
    <property type="molecule type" value="Genomic_DNA"/>
</dbReference>
<name>A0A2G4EV50_9CYAN</name>
<dbReference type="InterPro" id="IPR029787">
    <property type="entry name" value="Nucleotide_cyclase"/>
</dbReference>
<dbReference type="Gene3D" id="3.30.70.1230">
    <property type="entry name" value="Nucleotide cyclase"/>
    <property type="match status" value="2"/>
</dbReference>
<dbReference type="SMART" id="SM00044">
    <property type="entry name" value="CYCc"/>
    <property type="match status" value="1"/>
</dbReference>
<dbReference type="SUPFAM" id="SSF55073">
    <property type="entry name" value="Nucleotide cyclase"/>
    <property type="match status" value="2"/>
</dbReference>
<keyword evidence="2" id="KW-0067">ATP-binding</keyword>
<dbReference type="GO" id="GO:0035556">
    <property type="term" value="P:intracellular signal transduction"/>
    <property type="evidence" value="ECO:0007669"/>
    <property type="project" value="InterPro"/>
</dbReference>